<accession>A0A423TYY8</accession>
<dbReference type="GO" id="GO:0035006">
    <property type="term" value="P:melanization defense response"/>
    <property type="evidence" value="ECO:0007669"/>
    <property type="project" value="UniProtKB-ARBA"/>
</dbReference>
<name>A0A423TYY8_PENVA</name>
<dbReference type="CDD" id="cd00157">
    <property type="entry name" value="Rho"/>
    <property type="match status" value="1"/>
</dbReference>
<dbReference type="Pfam" id="PF00071">
    <property type="entry name" value="Ras"/>
    <property type="match status" value="1"/>
</dbReference>
<dbReference type="GO" id="GO:0007264">
    <property type="term" value="P:small GTPase-mediated signal transduction"/>
    <property type="evidence" value="ECO:0007669"/>
    <property type="project" value="InterPro"/>
</dbReference>
<gene>
    <name evidence="3" type="ORF">C7M84_025180</name>
</gene>
<dbReference type="AlphaFoldDB" id="A0A423TYY8"/>
<dbReference type="SMART" id="SM00175">
    <property type="entry name" value="RAB"/>
    <property type="match status" value="1"/>
</dbReference>
<dbReference type="Proteomes" id="UP000283509">
    <property type="component" value="Unassembled WGS sequence"/>
</dbReference>
<dbReference type="OrthoDB" id="8830751at2759"/>
<dbReference type="STRING" id="6689.A0A423TYY8"/>
<protein>
    <submittedName>
        <fullName evidence="3">Ras-related C3 botulinum toxin substrate 1</fullName>
    </submittedName>
</protein>
<evidence type="ECO:0000256" key="1">
    <source>
        <dbReference type="ARBA" id="ARBA00022741"/>
    </source>
</evidence>
<dbReference type="GO" id="GO:0022412">
    <property type="term" value="P:cellular process involved in reproduction in multicellular organism"/>
    <property type="evidence" value="ECO:0007669"/>
    <property type="project" value="UniProtKB-ARBA"/>
</dbReference>
<reference evidence="3 4" key="1">
    <citation type="submission" date="2018-04" db="EMBL/GenBank/DDBJ databases">
        <authorList>
            <person name="Zhang X."/>
            <person name="Yuan J."/>
            <person name="Li F."/>
            <person name="Xiang J."/>
        </authorList>
    </citation>
    <scope>NUCLEOTIDE SEQUENCE [LARGE SCALE GENOMIC DNA]</scope>
    <source>
        <tissue evidence="3">Muscle</tissue>
    </source>
</reference>
<dbReference type="InterPro" id="IPR005225">
    <property type="entry name" value="Small_GTP-bd"/>
</dbReference>
<dbReference type="SUPFAM" id="SSF52540">
    <property type="entry name" value="P-loop containing nucleoside triphosphate hydrolases"/>
    <property type="match status" value="1"/>
</dbReference>
<dbReference type="PANTHER" id="PTHR24072">
    <property type="entry name" value="RHO FAMILY GTPASE"/>
    <property type="match status" value="1"/>
</dbReference>
<sequence length="135" mass="15033">MVFDGTHYNFTLWDTAGQEHYDRCRVLCYPETDAFLVCFSVVNKASFSNVQSSWLPEIRRECGDKVPAVLVGTKIDLRKNAQSTSSVSRREGRRLAARLGMSNYVECSAKTGQGCQQAFRSAIQATTAKPTCILL</sequence>
<dbReference type="SMART" id="SM00173">
    <property type="entry name" value="RAS"/>
    <property type="match status" value="1"/>
</dbReference>
<keyword evidence="4" id="KW-1185">Reference proteome</keyword>
<dbReference type="PROSITE" id="PS51419">
    <property type="entry name" value="RAB"/>
    <property type="match status" value="1"/>
</dbReference>
<dbReference type="PROSITE" id="PS51421">
    <property type="entry name" value="RAS"/>
    <property type="match status" value="1"/>
</dbReference>
<evidence type="ECO:0000313" key="3">
    <source>
        <dbReference type="EMBL" id="ROT81660.1"/>
    </source>
</evidence>
<keyword evidence="2" id="KW-0342">GTP-binding</keyword>
<dbReference type="GO" id="GO:0003006">
    <property type="term" value="P:developmental process involved in reproduction"/>
    <property type="evidence" value="ECO:0007669"/>
    <property type="project" value="UniProtKB-ARBA"/>
</dbReference>
<comment type="caution">
    <text evidence="3">The sequence shown here is derived from an EMBL/GenBank/DDBJ whole genome shotgun (WGS) entry which is preliminary data.</text>
</comment>
<dbReference type="InterPro" id="IPR027417">
    <property type="entry name" value="P-loop_NTPase"/>
</dbReference>
<dbReference type="Gene3D" id="3.40.50.300">
    <property type="entry name" value="P-loop containing nucleotide triphosphate hydrolases"/>
    <property type="match status" value="1"/>
</dbReference>
<dbReference type="PRINTS" id="PR00449">
    <property type="entry name" value="RASTRNSFRMNG"/>
</dbReference>
<dbReference type="GO" id="GO:0035099">
    <property type="term" value="P:hemocyte migration"/>
    <property type="evidence" value="ECO:0007669"/>
    <property type="project" value="UniProtKB-ARBA"/>
</dbReference>
<dbReference type="InterPro" id="IPR003578">
    <property type="entry name" value="Small_GTPase_Rho"/>
</dbReference>
<evidence type="ECO:0000313" key="4">
    <source>
        <dbReference type="Proteomes" id="UP000283509"/>
    </source>
</evidence>
<dbReference type="GO" id="GO:0005525">
    <property type="term" value="F:GTP binding"/>
    <property type="evidence" value="ECO:0007669"/>
    <property type="project" value="UniProtKB-KW"/>
</dbReference>
<dbReference type="SMART" id="SM00174">
    <property type="entry name" value="RHO"/>
    <property type="match status" value="1"/>
</dbReference>
<proteinExistence type="predicted"/>
<reference evidence="3 4" key="2">
    <citation type="submission" date="2019-01" db="EMBL/GenBank/DDBJ databases">
        <title>The decoding of complex shrimp genome reveals the adaptation for benthos swimmer, frequently molting mechanism and breeding impact on genome.</title>
        <authorList>
            <person name="Sun Y."/>
            <person name="Gao Y."/>
            <person name="Yu Y."/>
        </authorList>
    </citation>
    <scope>NUCLEOTIDE SEQUENCE [LARGE SCALE GENOMIC DNA]</scope>
    <source>
        <tissue evidence="3">Muscle</tissue>
    </source>
</reference>
<dbReference type="PROSITE" id="PS51420">
    <property type="entry name" value="RHO"/>
    <property type="match status" value="1"/>
</dbReference>
<dbReference type="InterPro" id="IPR001806">
    <property type="entry name" value="Small_GTPase"/>
</dbReference>
<dbReference type="EMBL" id="QCYY01000939">
    <property type="protein sequence ID" value="ROT81660.1"/>
    <property type="molecule type" value="Genomic_DNA"/>
</dbReference>
<keyword evidence="1" id="KW-0547">Nucleotide-binding</keyword>
<evidence type="ECO:0000256" key="2">
    <source>
        <dbReference type="ARBA" id="ARBA00023134"/>
    </source>
</evidence>
<organism evidence="3 4">
    <name type="scientific">Penaeus vannamei</name>
    <name type="common">Whiteleg shrimp</name>
    <name type="synonym">Litopenaeus vannamei</name>
    <dbReference type="NCBI Taxonomy" id="6689"/>
    <lineage>
        <taxon>Eukaryota</taxon>
        <taxon>Metazoa</taxon>
        <taxon>Ecdysozoa</taxon>
        <taxon>Arthropoda</taxon>
        <taxon>Crustacea</taxon>
        <taxon>Multicrustacea</taxon>
        <taxon>Malacostraca</taxon>
        <taxon>Eumalacostraca</taxon>
        <taxon>Eucarida</taxon>
        <taxon>Decapoda</taxon>
        <taxon>Dendrobranchiata</taxon>
        <taxon>Penaeoidea</taxon>
        <taxon>Penaeidae</taxon>
        <taxon>Penaeus</taxon>
    </lineage>
</organism>
<dbReference type="NCBIfam" id="TIGR00231">
    <property type="entry name" value="small_GTP"/>
    <property type="match status" value="1"/>
</dbReference>
<dbReference type="GO" id="GO:0003924">
    <property type="term" value="F:GTPase activity"/>
    <property type="evidence" value="ECO:0007669"/>
    <property type="project" value="InterPro"/>
</dbReference>
<dbReference type="GO" id="GO:0001667">
    <property type="term" value="P:ameboidal-type cell migration"/>
    <property type="evidence" value="ECO:0007669"/>
    <property type="project" value="UniProtKB-ARBA"/>
</dbReference>